<reference evidence="1" key="1">
    <citation type="submission" date="2022-04" db="EMBL/GenBank/DDBJ databases">
        <title>Genome of the entomopathogenic fungus Entomophthora muscae.</title>
        <authorList>
            <person name="Elya C."/>
            <person name="Lovett B.R."/>
            <person name="Lee E."/>
            <person name="Macias A.M."/>
            <person name="Hajek A.E."/>
            <person name="De Bivort B.L."/>
            <person name="Kasson M.T."/>
            <person name="De Fine Licht H.H."/>
            <person name="Stajich J.E."/>
        </authorList>
    </citation>
    <scope>NUCLEOTIDE SEQUENCE</scope>
    <source>
        <strain evidence="1">Berkeley</strain>
    </source>
</reference>
<protein>
    <submittedName>
        <fullName evidence="1">Uncharacterized protein</fullName>
    </submittedName>
</protein>
<evidence type="ECO:0000313" key="1">
    <source>
        <dbReference type="EMBL" id="KAJ9062416.1"/>
    </source>
</evidence>
<keyword evidence="2" id="KW-1185">Reference proteome</keyword>
<organism evidence="1 2">
    <name type="scientific">Entomophthora muscae</name>
    <dbReference type="NCBI Taxonomy" id="34485"/>
    <lineage>
        <taxon>Eukaryota</taxon>
        <taxon>Fungi</taxon>
        <taxon>Fungi incertae sedis</taxon>
        <taxon>Zoopagomycota</taxon>
        <taxon>Entomophthoromycotina</taxon>
        <taxon>Entomophthoromycetes</taxon>
        <taxon>Entomophthorales</taxon>
        <taxon>Entomophthoraceae</taxon>
        <taxon>Entomophthora</taxon>
    </lineage>
</organism>
<evidence type="ECO:0000313" key="2">
    <source>
        <dbReference type="Proteomes" id="UP001165960"/>
    </source>
</evidence>
<name>A0ACC2SJ61_9FUNG</name>
<accession>A0ACC2SJ61</accession>
<dbReference type="Proteomes" id="UP001165960">
    <property type="component" value="Unassembled WGS sequence"/>
</dbReference>
<gene>
    <name evidence="1" type="ORF">DSO57_1011093</name>
</gene>
<sequence>MNSKTPSNWPKGMLFTDPFSFKKVYYGFPQYSEIDSPSVEWIFSIVFGNLIKHIQETNMSLKIGTSHLDLKKHGKDILINHLPANGFGLIIEPKVTCSLLGGKGGFGSMLRAQGGRMNSKKSTNNDACRDLSGRRLKTVRTAERLAEYQEGEAQRAKIQKEELEKRIAKKLKVPVKRKILFDDNEYLEQSEQLKLGVRSAVNQAVSSHSVSSSKGPNKRVASVFDDELSDSSDESDSAEASDSGDCTSEAEESEDGEESSTTEPKPTAITSN</sequence>
<comment type="caution">
    <text evidence="1">The sequence shown here is derived from an EMBL/GenBank/DDBJ whole genome shotgun (WGS) entry which is preliminary data.</text>
</comment>
<dbReference type="EMBL" id="QTSX02005008">
    <property type="protein sequence ID" value="KAJ9062416.1"/>
    <property type="molecule type" value="Genomic_DNA"/>
</dbReference>
<proteinExistence type="predicted"/>